<accession>A0A497XCE6</accession>
<organism evidence="2 3">
    <name type="scientific">Sulfurisoma sediminicola</name>
    <dbReference type="NCBI Taxonomy" id="1381557"/>
    <lineage>
        <taxon>Bacteria</taxon>
        <taxon>Pseudomonadati</taxon>
        <taxon>Pseudomonadota</taxon>
        <taxon>Betaproteobacteria</taxon>
        <taxon>Nitrosomonadales</taxon>
        <taxon>Sterolibacteriaceae</taxon>
        <taxon>Sulfurisoma</taxon>
    </lineage>
</organism>
<dbReference type="PANTHER" id="PTHR21197:SF0">
    <property type="entry name" value="UDP-GALACTOPYRANOSE MUTASE"/>
    <property type="match status" value="1"/>
</dbReference>
<comment type="caution">
    <text evidence="2">The sequence shown here is derived from an EMBL/GenBank/DDBJ whole genome shotgun (WGS) entry which is preliminary data.</text>
</comment>
<evidence type="ECO:0000259" key="1">
    <source>
        <dbReference type="Pfam" id="PF01593"/>
    </source>
</evidence>
<dbReference type="PANTHER" id="PTHR21197">
    <property type="entry name" value="UDP-GALACTOPYRANOSE MUTASE"/>
    <property type="match status" value="1"/>
</dbReference>
<dbReference type="SUPFAM" id="SSF51905">
    <property type="entry name" value="FAD/NAD(P)-binding domain"/>
    <property type="match status" value="1"/>
</dbReference>
<evidence type="ECO:0000313" key="3">
    <source>
        <dbReference type="Proteomes" id="UP000268908"/>
    </source>
</evidence>
<gene>
    <name evidence="2" type="ORF">DFR35_2302</name>
</gene>
<dbReference type="GO" id="GO:0005829">
    <property type="term" value="C:cytosol"/>
    <property type="evidence" value="ECO:0007669"/>
    <property type="project" value="TreeGrafter"/>
</dbReference>
<dbReference type="OrthoDB" id="5792777at2"/>
<keyword evidence="3" id="KW-1185">Reference proteome</keyword>
<dbReference type="GO" id="GO:0008767">
    <property type="term" value="F:UDP-galactopyranose mutase activity"/>
    <property type="evidence" value="ECO:0007669"/>
    <property type="project" value="TreeGrafter"/>
</dbReference>
<reference evidence="2 3" key="1">
    <citation type="submission" date="2018-10" db="EMBL/GenBank/DDBJ databases">
        <title>Genomic Encyclopedia of Type Strains, Phase IV (KMG-IV): sequencing the most valuable type-strain genomes for metagenomic binning, comparative biology and taxonomic classification.</title>
        <authorList>
            <person name="Goeker M."/>
        </authorList>
    </citation>
    <scope>NUCLEOTIDE SEQUENCE [LARGE SCALE GENOMIC DNA]</scope>
    <source>
        <strain evidence="2 3">DSM 26916</strain>
    </source>
</reference>
<dbReference type="InterPro" id="IPR002937">
    <property type="entry name" value="Amino_oxidase"/>
</dbReference>
<dbReference type="InterPro" id="IPR036188">
    <property type="entry name" value="FAD/NAD-bd_sf"/>
</dbReference>
<proteinExistence type="predicted"/>
<dbReference type="Pfam" id="PF01593">
    <property type="entry name" value="Amino_oxidase"/>
    <property type="match status" value="1"/>
</dbReference>
<protein>
    <submittedName>
        <fullName evidence="2">UDP-galactopyranose mutase</fullName>
    </submittedName>
</protein>
<dbReference type="EMBL" id="RCCI01000006">
    <property type="protein sequence ID" value="RLJ63672.1"/>
    <property type="molecule type" value="Genomic_DNA"/>
</dbReference>
<feature type="domain" description="Amine oxidase" evidence="1">
    <location>
        <begin position="14"/>
        <end position="336"/>
    </location>
</feature>
<dbReference type="NCBIfam" id="NF005548">
    <property type="entry name" value="PRK07208.1-4"/>
    <property type="match status" value="1"/>
</dbReference>
<dbReference type="RefSeq" id="WP_121242515.1">
    <property type="nucleotide sequence ID" value="NZ_BHVV01000003.1"/>
</dbReference>
<sequence>MDKPLVVIIGAGPAGLTAALELVRDGRMRPLVLEASRDVGGISRTVEYKGNRMDIGGHRFFSKSDWVMDWWREILPPAADGEVEIAYQGKRRKVSAGDTAARADGLVMLVRNRLSRIYFLRKYFDYPIKINGNTLRNLGLVRLARIGLSYAWALAFRRTPERTLEDFLVNRFGAELYRTFFRDYTEKVWGVPCAQISAEWGAQRIKGLSVVEAIRHALRKGRQHRETRTSLIEHFLYPRLGPGQLWQEVARRVAEQGGEIRFGWRVVGVRHDSNRVAAVVAAHENGETLELAAEHVISTMPVKDLVAGMQPAAPADVAAIAAALPYRDFITVGLLVSRMKTNHQARSVNPNHMPPDNWIYVQEPDVRIGRLQVFNNWSPDLVADADRIWLGLEYFCQEGDDLWCRPDAEMLRFAAGELEKIGMIDSVDVLDGTVIRVPKTYPAYFGAYEQFPRVRQWLDGLDNLWLVGRNGMHRYNNQDHSMLTARLAVEHILAGSRDKAALWAVNIDDEYHEEAKAPR</sequence>
<dbReference type="Proteomes" id="UP000268908">
    <property type="component" value="Unassembled WGS sequence"/>
</dbReference>
<evidence type="ECO:0000313" key="2">
    <source>
        <dbReference type="EMBL" id="RLJ63672.1"/>
    </source>
</evidence>
<name>A0A497XCE6_9PROT</name>
<dbReference type="NCBIfam" id="NF005546">
    <property type="entry name" value="PRK07208.1-2"/>
    <property type="match status" value="1"/>
</dbReference>
<dbReference type="Gene3D" id="3.50.50.60">
    <property type="entry name" value="FAD/NAD(P)-binding domain"/>
    <property type="match status" value="1"/>
</dbReference>
<dbReference type="GO" id="GO:0016491">
    <property type="term" value="F:oxidoreductase activity"/>
    <property type="evidence" value="ECO:0007669"/>
    <property type="project" value="InterPro"/>
</dbReference>
<dbReference type="AlphaFoldDB" id="A0A497XCE6"/>
<dbReference type="GO" id="GO:0050660">
    <property type="term" value="F:flavin adenine dinucleotide binding"/>
    <property type="evidence" value="ECO:0007669"/>
    <property type="project" value="TreeGrafter"/>
</dbReference>